<dbReference type="InterPro" id="IPR000998">
    <property type="entry name" value="MAM_dom"/>
</dbReference>
<evidence type="ECO:0000259" key="3">
    <source>
        <dbReference type="PROSITE" id="PS50060"/>
    </source>
</evidence>
<dbReference type="SUPFAM" id="SSF57424">
    <property type="entry name" value="LDL receptor-like module"/>
    <property type="match status" value="1"/>
</dbReference>
<gene>
    <name evidence="4" type="ORF">OVA965_LOCUS21627</name>
    <name evidence="5" type="ORF">TMI583_LOCUS22328</name>
</gene>
<dbReference type="PANTHER" id="PTHR23282:SF101">
    <property type="entry name" value="MAM DOMAIN-CONTAINING PROTEIN"/>
    <property type="match status" value="1"/>
</dbReference>
<reference evidence="5" key="1">
    <citation type="submission" date="2021-02" db="EMBL/GenBank/DDBJ databases">
        <authorList>
            <person name="Nowell W R."/>
        </authorList>
    </citation>
    <scope>NUCLEOTIDE SEQUENCE</scope>
</reference>
<dbReference type="InterPro" id="IPR051560">
    <property type="entry name" value="MAM_domain-containing"/>
</dbReference>
<evidence type="ECO:0000313" key="5">
    <source>
        <dbReference type="EMBL" id="CAF3959075.1"/>
    </source>
</evidence>
<dbReference type="CDD" id="cd00112">
    <property type="entry name" value="LDLa"/>
    <property type="match status" value="1"/>
</dbReference>
<comment type="caution">
    <text evidence="2">Lacks conserved residue(s) required for the propagation of feature annotation.</text>
</comment>
<dbReference type="SMART" id="SM00192">
    <property type="entry name" value="LDLa"/>
    <property type="match status" value="1"/>
</dbReference>
<keyword evidence="1 2" id="KW-1015">Disulfide bond</keyword>
<dbReference type="InterPro" id="IPR002172">
    <property type="entry name" value="LDrepeatLR_classA_rpt"/>
</dbReference>
<dbReference type="Gene3D" id="2.60.120.200">
    <property type="match status" value="2"/>
</dbReference>
<protein>
    <recommendedName>
        <fullName evidence="3">MAM domain-containing protein</fullName>
    </recommendedName>
</protein>
<dbReference type="PROSITE" id="PS50068">
    <property type="entry name" value="LDLRA_2"/>
    <property type="match status" value="1"/>
</dbReference>
<feature type="non-terminal residue" evidence="5">
    <location>
        <position position="508"/>
    </location>
</feature>
<dbReference type="GO" id="GO:0016020">
    <property type="term" value="C:membrane"/>
    <property type="evidence" value="ECO:0007669"/>
    <property type="project" value="InterPro"/>
</dbReference>
<organism evidence="5 6">
    <name type="scientific">Didymodactylos carnosus</name>
    <dbReference type="NCBI Taxonomy" id="1234261"/>
    <lineage>
        <taxon>Eukaryota</taxon>
        <taxon>Metazoa</taxon>
        <taxon>Spiralia</taxon>
        <taxon>Gnathifera</taxon>
        <taxon>Rotifera</taxon>
        <taxon>Eurotatoria</taxon>
        <taxon>Bdelloidea</taxon>
        <taxon>Philodinida</taxon>
        <taxon>Philodinidae</taxon>
        <taxon>Didymodactylos</taxon>
    </lineage>
</organism>
<dbReference type="Pfam" id="PF00629">
    <property type="entry name" value="MAM"/>
    <property type="match status" value="2"/>
</dbReference>
<dbReference type="EMBL" id="CAJNOK010011914">
    <property type="protein sequence ID" value="CAF1151523.1"/>
    <property type="molecule type" value="Genomic_DNA"/>
</dbReference>
<feature type="disulfide bond" evidence="2">
    <location>
        <begin position="57"/>
        <end position="72"/>
    </location>
</feature>
<proteinExistence type="predicted"/>
<dbReference type="PANTHER" id="PTHR23282">
    <property type="entry name" value="APICAL ENDOSOMAL GLYCOPROTEIN PRECURSOR"/>
    <property type="match status" value="1"/>
</dbReference>
<dbReference type="Gene3D" id="4.10.400.10">
    <property type="entry name" value="Low-density Lipoprotein Receptor"/>
    <property type="match status" value="1"/>
</dbReference>
<name>A0A8S2MSF9_9BILA</name>
<dbReference type="InterPro" id="IPR013320">
    <property type="entry name" value="ConA-like_dom_sf"/>
</dbReference>
<feature type="domain" description="MAM" evidence="3">
    <location>
        <begin position="240"/>
        <end position="401"/>
    </location>
</feature>
<feature type="domain" description="MAM" evidence="3">
    <location>
        <begin position="73"/>
        <end position="231"/>
    </location>
</feature>
<dbReference type="EMBL" id="CAJOBA010031340">
    <property type="protein sequence ID" value="CAF3959075.1"/>
    <property type="molecule type" value="Genomic_DNA"/>
</dbReference>
<dbReference type="Proteomes" id="UP000677228">
    <property type="component" value="Unassembled WGS sequence"/>
</dbReference>
<evidence type="ECO:0000256" key="1">
    <source>
        <dbReference type="ARBA" id="ARBA00023157"/>
    </source>
</evidence>
<evidence type="ECO:0000256" key="2">
    <source>
        <dbReference type="PROSITE-ProRule" id="PRU00124"/>
    </source>
</evidence>
<dbReference type="SMART" id="SM00137">
    <property type="entry name" value="MAM"/>
    <property type="match status" value="2"/>
</dbReference>
<sequence length="508" mass="56466">AGDIAVDDTSFTPECSLGNVGLVTVTTQPTTITPNPCQPNEFLCIENRQCINGTLVCDFKKDCLNGSDEAACGTCNFDQQQRYGWRSVGFLEYDWTLGTGKAPSGQCPDADHMENNGYYLLVDGTMSDSEDYKSIQSPVLGPSGIECQLKFWYYINGNTDYSAIDVFLHRLVNGTDIHDFLQWFDEEAPEWQQAVVNIGHQADRFSVEIDGFPGDASDIAIDDVGFFNCQTTTPILDLPIDCTFEHDWCNYFRDDTADFQSDRANHTTYSAETGPGFDSEFYYLIRQENDKARSLSAIQNPSTGQPRCLSFWYHMYGLDIGTLNVYVDSVSPTDFSRKLIWQKSSSQGNQWLHGTKTLQDISDGDASVFGCRIVFEDVVGKDYLGDISLDGIFVSNNQCPSTKTCDFEVDMCDFKASPEKSWIRQQASNMSNFVNMDHTTSTSLGSFALTKELQSSKLSSRLYAASGDECPTFFMYPPLSNIHTVTKPTLPKLHSGVNDVSSTAMSPA</sequence>
<dbReference type="Pfam" id="PF00057">
    <property type="entry name" value="Ldl_recept_a"/>
    <property type="match status" value="1"/>
</dbReference>
<dbReference type="CDD" id="cd06263">
    <property type="entry name" value="MAM"/>
    <property type="match status" value="1"/>
</dbReference>
<dbReference type="InterPro" id="IPR036055">
    <property type="entry name" value="LDL_receptor-like_sf"/>
</dbReference>
<evidence type="ECO:0000313" key="6">
    <source>
        <dbReference type="Proteomes" id="UP000682733"/>
    </source>
</evidence>
<comment type="caution">
    <text evidence="5">The sequence shown here is derived from an EMBL/GenBank/DDBJ whole genome shotgun (WGS) entry which is preliminary data.</text>
</comment>
<dbReference type="SUPFAM" id="SSF49899">
    <property type="entry name" value="Concanavalin A-like lectins/glucanases"/>
    <property type="match status" value="2"/>
</dbReference>
<evidence type="ECO:0000313" key="4">
    <source>
        <dbReference type="EMBL" id="CAF1151523.1"/>
    </source>
</evidence>
<feature type="domain" description="MAM" evidence="3">
    <location>
        <begin position="403"/>
        <end position="447"/>
    </location>
</feature>
<accession>A0A8S2MSF9</accession>
<dbReference type="PROSITE" id="PS50060">
    <property type="entry name" value="MAM_2"/>
    <property type="match status" value="3"/>
</dbReference>
<dbReference type="AlphaFoldDB" id="A0A8S2MSF9"/>
<dbReference type="Proteomes" id="UP000682733">
    <property type="component" value="Unassembled WGS sequence"/>
</dbReference>